<evidence type="ECO:0000256" key="4">
    <source>
        <dbReference type="ARBA" id="ARBA00022679"/>
    </source>
</evidence>
<dbReference type="GO" id="GO:0019288">
    <property type="term" value="P:isopentenyl diphosphate biosynthetic process, methylerythritol 4-phosphate pathway"/>
    <property type="evidence" value="ECO:0007669"/>
    <property type="project" value="UniProtKB-UniRule"/>
</dbReference>
<dbReference type="PATRIC" id="fig|908809.3.peg.2092"/>
<dbReference type="InterPro" id="IPR018294">
    <property type="entry name" value="ISPD_synthase_CS"/>
</dbReference>
<dbReference type="InterPro" id="IPR034683">
    <property type="entry name" value="IspD/TarI"/>
</dbReference>
<evidence type="ECO:0000313" key="8">
    <source>
        <dbReference type="EMBL" id="KRQ86072.1"/>
    </source>
</evidence>
<evidence type="ECO:0000256" key="5">
    <source>
        <dbReference type="ARBA" id="ARBA00022695"/>
    </source>
</evidence>
<comment type="pathway">
    <text evidence="2 7">Isoprenoid biosynthesis; isopentenyl diphosphate biosynthesis via DXP pathway; isopentenyl diphosphate from 1-deoxy-D-xylulose 5-phosphate: step 2/6.</text>
</comment>
<dbReference type="PROSITE" id="PS01295">
    <property type="entry name" value="ISPD"/>
    <property type="match status" value="1"/>
</dbReference>
<dbReference type="Gene3D" id="3.90.550.10">
    <property type="entry name" value="Spore Coat Polysaccharide Biosynthesis Protein SpsA, Chain A"/>
    <property type="match status" value="1"/>
</dbReference>
<dbReference type="OrthoDB" id="9806837at2"/>
<dbReference type="UniPathway" id="UPA00056">
    <property type="reaction ID" value="UER00093"/>
</dbReference>
<dbReference type="NCBIfam" id="TIGR00453">
    <property type="entry name" value="ispD"/>
    <property type="match status" value="1"/>
</dbReference>
<dbReference type="FunFam" id="3.90.550.10:FF:000003">
    <property type="entry name" value="2-C-methyl-D-erythritol 4-phosphate cytidylyltransferase"/>
    <property type="match status" value="1"/>
</dbReference>
<feature type="site" description="Positions MEP for the nucleophilic attack" evidence="7">
    <location>
        <position position="207"/>
    </location>
</feature>
<keyword evidence="4 7" id="KW-0808">Transferase</keyword>
<accession>A0A0R3JRK4</accession>
<dbReference type="CDD" id="cd02516">
    <property type="entry name" value="CDP-ME_synthetase"/>
    <property type="match status" value="1"/>
</dbReference>
<comment type="function">
    <text evidence="7">Catalyzes the formation of 4-diphosphocytidyl-2-C-methyl-D-erythritol from CTP and 2-C-methyl-D-erythritol 4-phosphate (MEP).</text>
</comment>
<dbReference type="SUPFAM" id="SSF53448">
    <property type="entry name" value="Nucleotide-diphospho-sugar transferases"/>
    <property type="match status" value="1"/>
</dbReference>
<reference evidence="8 9" key="1">
    <citation type="submission" date="2015-09" db="EMBL/GenBank/DDBJ databases">
        <title>Draft genome sequence of a Caloramator mitchellensis, a moderate thermophile from the Great Artesian Basin of Australia.</title>
        <authorList>
            <person name="Patel B.K."/>
        </authorList>
    </citation>
    <scope>NUCLEOTIDE SEQUENCE [LARGE SCALE GENOMIC DNA]</scope>
    <source>
        <strain evidence="8 9">VF08</strain>
    </source>
</reference>
<gene>
    <name evidence="7 8" type="primary">ispD</name>
    <name evidence="8" type="ORF">ABG79_02106</name>
</gene>
<comment type="catalytic activity">
    <reaction evidence="1 7">
        <text>2-C-methyl-D-erythritol 4-phosphate + CTP + H(+) = 4-CDP-2-C-methyl-D-erythritol + diphosphate</text>
        <dbReference type="Rhea" id="RHEA:13429"/>
        <dbReference type="ChEBI" id="CHEBI:15378"/>
        <dbReference type="ChEBI" id="CHEBI:33019"/>
        <dbReference type="ChEBI" id="CHEBI:37563"/>
        <dbReference type="ChEBI" id="CHEBI:57823"/>
        <dbReference type="ChEBI" id="CHEBI:58262"/>
        <dbReference type="EC" id="2.7.7.60"/>
    </reaction>
</comment>
<keyword evidence="9" id="KW-1185">Reference proteome</keyword>
<dbReference type="Pfam" id="PF01128">
    <property type="entry name" value="IspD"/>
    <property type="match status" value="1"/>
</dbReference>
<dbReference type="EC" id="2.7.7.60" evidence="7"/>
<dbReference type="RefSeq" id="WP_083490416.1">
    <property type="nucleotide sequence ID" value="NZ_LKHP01000016.1"/>
</dbReference>
<dbReference type="InterPro" id="IPR001228">
    <property type="entry name" value="IspD"/>
</dbReference>
<comment type="caution">
    <text evidence="8">The sequence shown here is derived from an EMBL/GenBank/DDBJ whole genome shotgun (WGS) entry which is preliminary data.</text>
</comment>
<comment type="similarity">
    <text evidence="3 7">Belongs to the IspD/TarI cytidylyltransferase family. IspD subfamily.</text>
</comment>
<feature type="site" description="Positions MEP for the nucleophilic attack" evidence="7">
    <location>
        <position position="151"/>
    </location>
</feature>
<dbReference type="EMBL" id="LKHP01000016">
    <property type="protein sequence ID" value="KRQ86072.1"/>
    <property type="molecule type" value="Genomic_DNA"/>
</dbReference>
<dbReference type="InterPro" id="IPR050088">
    <property type="entry name" value="IspD/TarI_cytidylyltransf_bact"/>
</dbReference>
<evidence type="ECO:0000256" key="6">
    <source>
        <dbReference type="ARBA" id="ARBA00023229"/>
    </source>
</evidence>
<protein>
    <recommendedName>
        <fullName evidence="7">2-C-methyl-D-erythritol 4-phosphate cytidylyltransferase</fullName>
        <ecNumber evidence="7">2.7.7.60</ecNumber>
    </recommendedName>
    <alternativeName>
        <fullName evidence="7">4-diphosphocytidyl-2C-methyl-D-erythritol synthase</fullName>
    </alternativeName>
    <alternativeName>
        <fullName evidence="7">MEP cytidylyltransferase</fullName>
        <shortName evidence="7">MCT</shortName>
    </alternativeName>
</protein>
<evidence type="ECO:0000313" key="9">
    <source>
        <dbReference type="Proteomes" id="UP000052015"/>
    </source>
</evidence>
<dbReference type="Proteomes" id="UP000052015">
    <property type="component" value="Unassembled WGS sequence"/>
</dbReference>
<evidence type="ECO:0000256" key="3">
    <source>
        <dbReference type="ARBA" id="ARBA00009789"/>
    </source>
</evidence>
<feature type="site" description="Transition state stabilizer" evidence="7">
    <location>
        <position position="14"/>
    </location>
</feature>
<dbReference type="PANTHER" id="PTHR32125">
    <property type="entry name" value="2-C-METHYL-D-ERYTHRITOL 4-PHOSPHATE CYTIDYLYLTRANSFERASE, CHLOROPLASTIC"/>
    <property type="match status" value="1"/>
</dbReference>
<dbReference type="HAMAP" id="MF_00108">
    <property type="entry name" value="IspD"/>
    <property type="match status" value="1"/>
</dbReference>
<organism evidence="8 9">
    <name type="scientific">Caloramator mitchellensis</name>
    <dbReference type="NCBI Taxonomy" id="908809"/>
    <lineage>
        <taxon>Bacteria</taxon>
        <taxon>Bacillati</taxon>
        <taxon>Bacillota</taxon>
        <taxon>Clostridia</taxon>
        <taxon>Eubacteriales</taxon>
        <taxon>Clostridiaceae</taxon>
        <taxon>Caloramator</taxon>
    </lineage>
</organism>
<dbReference type="GO" id="GO:0050518">
    <property type="term" value="F:2-C-methyl-D-erythritol 4-phosphate cytidylyltransferase activity"/>
    <property type="evidence" value="ECO:0007669"/>
    <property type="project" value="UniProtKB-UniRule"/>
</dbReference>
<dbReference type="STRING" id="908809.ABG79_02106"/>
<keyword evidence="6 7" id="KW-0414">Isoprene biosynthesis</keyword>
<feature type="site" description="Transition state stabilizer" evidence="7">
    <location>
        <position position="21"/>
    </location>
</feature>
<dbReference type="AlphaFoldDB" id="A0A0R3JRK4"/>
<name>A0A0R3JRK4_CALMK</name>
<dbReference type="PANTHER" id="PTHR32125:SF4">
    <property type="entry name" value="2-C-METHYL-D-ERYTHRITOL 4-PHOSPHATE CYTIDYLYLTRANSFERASE, CHLOROPLASTIC"/>
    <property type="match status" value="1"/>
</dbReference>
<dbReference type="InterPro" id="IPR029044">
    <property type="entry name" value="Nucleotide-diphossugar_trans"/>
</dbReference>
<evidence type="ECO:0000256" key="2">
    <source>
        <dbReference type="ARBA" id="ARBA00004787"/>
    </source>
</evidence>
<evidence type="ECO:0000256" key="7">
    <source>
        <dbReference type="HAMAP-Rule" id="MF_00108"/>
    </source>
</evidence>
<keyword evidence="5 7" id="KW-0548">Nucleotidyltransferase</keyword>
<evidence type="ECO:0000256" key="1">
    <source>
        <dbReference type="ARBA" id="ARBA00001282"/>
    </source>
</evidence>
<proteinExistence type="inferred from homology"/>
<sequence>MISAIIVAAGKGKRMGLGFNKLLAKIDGKEIIVLTLEKFQNSNLIDEIILVVSEDELDYFRENIVNKNGFDKCRLVIGGKERQNSVYSGLKNTSNADIVLIHDGARPYIDEGMINRSIEAAREYGAATVAVPVVDTIKVVENGFSVETLERSKLYSVQTPQSFKYDLILKAHQFAMENNIVATDDTMLVEKLGYMVRIIEGSYANIKITTINDLNKR</sequence>